<organism evidence="3 4">
    <name type="scientific">Cystoisospora suis</name>
    <dbReference type="NCBI Taxonomy" id="483139"/>
    <lineage>
        <taxon>Eukaryota</taxon>
        <taxon>Sar</taxon>
        <taxon>Alveolata</taxon>
        <taxon>Apicomplexa</taxon>
        <taxon>Conoidasida</taxon>
        <taxon>Coccidia</taxon>
        <taxon>Eucoccidiorida</taxon>
        <taxon>Eimeriorina</taxon>
        <taxon>Sarcocystidae</taxon>
        <taxon>Cystoisospora</taxon>
    </lineage>
</organism>
<comment type="caution">
    <text evidence="3">The sequence shown here is derived from an EMBL/GenBank/DDBJ whole genome shotgun (WGS) entry which is preliminary data.</text>
</comment>
<feature type="compositionally biased region" description="Low complexity" evidence="1">
    <location>
        <begin position="32"/>
        <end position="43"/>
    </location>
</feature>
<evidence type="ECO:0000256" key="2">
    <source>
        <dbReference type="SAM" id="Phobius"/>
    </source>
</evidence>
<name>A0A2C6KSC1_9APIC</name>
<dbReference type="EMBL" id="MIGC01003135">
    <property type="protein sequence ID" value="PHJ19889.1"/>
    <property type="molecule type" value="Genomic_DNA"/>
</dbReference>
<feature type="region of interest" description="Disordered" evidence="1">
    <location>
        <begin position="32"/>
        <end position="51"/>
    </location>
</feature>
<keyword evidence="2" id="KW-1133">Transmembrane helix</keyword>
<evidence type="ECO:0000313" key="4">
    <source>
        <dbReference type="Proteomes" id="UP000221165"/>
    </source>
</evidence>
<dbReference type="RefSeq" id="XP_067921581.1">
    <property type="nucleotide sequence ID" value="XM_068066433.1"/>
</dbReference>
<keyword evidence="2" id="KW-0472">Membrane</keyword>
<evidence type="ECO:0000256" key="1">
    <source>
        <dbReference type="SAM" id="MobiDB-lite"/>
    </source>
</evidence>
<dbReference type="Proteomes" id="UP000221165">
    <property type="component" value="Unassembled WGS sequence"/>
</dbReference>
<reference evidence="3 4" key="1">
    <citation type="journal article" date="2017" name="Int. J. Parasitol.">
        <title>The genome of the protozoan parasite Cystoisospora suis and a reverse vaccinology approach to identify vaccine candidates.</title>
        <authorList>
            <person name="Palmieri N."/>
            <person name="Shrestha A."/>
            <person name="Ruttkowski B."/>
            <person name="Beck T."/>
            <person name="Vogl C."/>
            <person name="Tomley F."/>
            <person name="Blake D.P."/>
            <person name="Joachim A."/>
        </authorList>
    </citation>
    <scope>NUCLEOTIDE SEQUENCE [LARGE SCALE GENOMIC DNA]</scope>
    <source>
        <strain evidence="3 4">Wien I</strain>
    </source>
</reference>
<proteinExistence type="predicted"/>
<evidence type="ECO:0000313" key="3">
    <source>
        <dbReference type="EMBL" id="PHJ19889.1"/>
    </source>
</evidence>
<gene>
    <name evidence="3" type="ORF">CSUI_006269</name>
</gene>
<evidence type="ECO:0008006" key="5">
    <source>
        <dbReference type="Google" id="ProtNLM"/>
    </source>
</evidence>
<keyword evidence="2" id="KW-0812">Transmembrane</keyword>
<protein>
    <recommendedName>
        <fullName evidence="5">Transmembrane protein</fullName>
    </recommendedName>
</protein>
<sequence length="51" mass="5808">MTCLAGAGWQPVYYLSLPLFLLFFSPIFQSPRHPVSLSRSYLSSKRRPTCS</sequence>
<keyword evidence="4" id="KW-1185">Reference proteome</keyword>
<dbReference type="GeneID" id="94429644"/>
<dbReference type="VEuPathDB" id="ToxoDB:CSUI_006269"/>
<accession>A0A2C6KSC1</accession>
<dbReference type="AlphaFoldDB" id="A0A2C6KSC1"/>
<feature type="transmembrane region" description="Helical" evidence="2">
    <location>
        <begin position="12"/>
        <end position="29"/>
    </location>
</feature>